<feature type="region of interest" description="Disordered" evidence="1">
    <location>
        <begin position="35"/>
        <end position="59"/>
    </location>
</feature>
<evidence type="ECO:0000313" key="2">
    <source>
        <dbReference type="EMBL" id="KAF6715851.1"/>
    </source>
</evidence>
<name>A0A834EZQ8_ORYME</name>
<proteinExistence type="predicted"/>
<comment type="caution">
    <text evidence="2">The sequence shown here is derived from an EMBL/GenBank/DDBJ whole genome shotgun (WGS) entry which is preliminary data.</text>
</comment>
<dbReference type="EMBL" id="WKFB01001022">
    <property type="protein sequence ID" value="KAF6715851.1"/>
    <property type="molecule type" value="Genomic_DNA"/>
</dbReference>
<accession>A0A834EZQ8</accession>
<sequence length="158" mass="17305">MADVPFYPQSKNKKISVPSFVSLWISLGSMKRGSELRPFEAPDSSATSRRPVDKICSSPHRKVREKPRLFFEGDFFPGALSGGGGGVQRGRQTSGERKNKARVSLDGCVMQLPNRNHGAQSAEEWHVRTQIASMFSGAVSRKSGSVCMQQFLTPSSNS</sequence>
<dbReference type="AlphaFoldDB" id="A0A834EZQ8"/>
<organism evidence="2 3">
    <name type="scientific">Oryzias melastigma</name>
    <name type="common">Marine medaka</name>
    <dbReference type="NCBI Taxonomy" id="30732"/>
    <lineage>
        <taxon>Eukaryota</taxon>
        <taxon>Metazoa</taxon>
        <taxon>Chordata</taxon>
        <taxon>Craniata</taxon>
        <taxon>Vertebrata</taxon>
        <taxon>Euteleostomi</taxon>
        <taxon>Actinopterygii</taxon>
        <taxon>Neopterygii</taxon>
        <taxon>Teleostei</taxon>
        <taxon>Neoteleostei</taxon>
        <taxon>Acanthomorphata</taxon>
        <taxon>Ovalentaria</taxon>
        <taxon>Atherinomorphae</taxon>
        <taxon>Beloniformes</taxon>
        <taxon>Adrianichthyidae</taxon>
        <taxon>Oryziinae</taxon>
        <taxon>Oryzias</taxon>
    </lineage>
</organism>
<evidence type="ECO:0000256" key="1">
    <source>
        <dbReference type="SAM" id="MobiDB-lite"/>
    </source>
</evidence>
<evidence type="ECO:0000313" key="3">
    <source>
        <dbReference type="Proteomes" id="UP000646548"/>
    </source>
</evidence>
<protein>
    <submittedName>
        <fullName evidence="2">Uncharacterized protein</fullName>
    </submittedName>
</protein>
<reference evidence="2" key="1">
    <citation type="journal article" name="BMC Genomics">
        <title>Long-read sequencing and de novo genome assembly of marine medaka (Oryzias melastigma).</title>
        <authorList>
            <person name="Liang P."/>
            <person name="Saqib H.S.A."/>
            <person name="Ni X."/>
            <person name="Shen Y."/>
        </authorList>
    </citation>
    <scope>NUCLEOTIDE SEQUENCE</scope>
    <source>
        <strain evidence="2">Bigg-433</strain>
    </source>
</reference>
<dbReference type="Proteomes" id="UP000646548">
    <property type="component" value="Unassembled WGS sequence"/>
</dbReference>
<gene>
    <name evidence="2" type="ORF">FQA47_008835</name>
</gene>
<feature type="region of interest" description="Disordered" evidence="1">
    <location>
        <begin position="80"/>
        <end position="100"/>
    </location>
</feature>